<evidence type="ECO:0000313" key="4">
    <source>
        <dbReference type="Proteomes" id="UP000744555"/>
    </source>
</evidence>
<name>A0ABR7RZH9_AQUAC</name>
<evidence type="ECO:0000256" key="1">
    <source>
        <dbReference type="ARBA" id="ARBA00007169"/>
    </source>
</evidence>
<protein>
    <recommendedName>
        <fullName evidence="2">Thioesterase domain-containing protein</fullName>
    </recommendedName>
</protein>
<evidence type="ECO:0000259" key="2">
    <source>
        <dbReference type="Pfam" id="PF00975"/>
    </source>
</evidence>
<dbReference type="InterPro" id="IPR001031">
    <property type="entry name" value="Thioesterase"/>
</dbReference>
<evidence type="ECO:0000313" key="3">
    <source>
        <dbReference type="EMBL" id="MBC9250736.1"/>
    </source>
</evidence>
<dbReference type="PANTHER" id="PTHR11487:SF0">
    <property type="entry name" value="S-ACYL FATTY ACID SYNTHASE THIOESTERASE, MEDIUM CHAIN"/>
    <property type="match status" value="1"/>
</dbReference>
<comment type="caution">
    <text evidence="3">The sequence shown here is derived from an EMBL/GenBank/DDBJ whole genome shotgun (WGS) entry which is preliminary data.</text>
</comment>
<dbReference type="EMBL" id="LZEU01000001">
    <property type="protein sequence ID" value="MBC9250736.1"/>
    <property type="molecule type" value="Genomic_DNA"/>
</dbReference>
<reference evidence="3 4" key="1">
    <citation type="submission" date="2016-06" db="EMBL/GenBank/DDBJ databases">
        <authorList>
            <person name="Ramos C."/>
            <person name="Pintado A."/>
            <person name="Crespo-Gomez J.I."/>
        </authorList>
    </citation>
    <scope>NUCLEOTIDE SEQUENCE [LARGE SCALE GENOMIC DNA]</scope>
    <source>
        <strain evidence="3 4">AVO110</strain>
    </source>
</reference>
<dbReference type="InterPro" id="IPR012223">
    <property type="entry name" value="TEII"/>
</dbReference>
<dbReference type="SUPFAM" id="SSF53474">
    <property type="entry name" value="alpha/beta-Hydrolases"/>
    <property type="match status" value="1"/>
</dbReference>
<dbReference type="InterPro" id="IPR029058">
    <property type="entry name" value="AB_hydrolase_fold"/>
</dbReference>
<dbReference type="Gene3D" id="3.40.50.1820">
    <property type="entry name" value="alpha/beta hydrolase"/>
    <property type="match status" value="1"/>
</dbReference>
<dbReference type="RefSeq" id="WP_187805809.1">
    <property type="nucleotide sequence ID" value="NZ_LZEU01000001.1"/>
</dbReference>
<sequence length="231" mass="25556">MQLFCLAHAGASAMAYARWRKRLPRWLEVCPLELPGRGARLHEPLSENLSALLASLVAEWRRECHGPYLLWGHSLGALLAYELAHGLIVAGQGAPLALFASASRAPARRLQAPRLTACSDGELLGSLAGFASLPRELLPVLRSDFALAESYHYQRRAPLPCALHVLGARGDGLSEDDLRAWRRETRGDFTLEWLEGDHAYLRPREDEVLSLIEFHATRLLRREAAGMPLGA</sequence>
<dbReference type="Proteomes" id="UP000744555">
    <property type="component" value="Unassembled WGS sequence"/>
</dbReference>
<proteinExistence type="inferred from homology"/>
<feature type="domain" description="Thioesterase" evidence="2">
    <location>
        <begin position="2"/>
        <end position="213"/>
    </location>
</feature>
<dbReference type="Pfam" id="PF00975">
    <property type="entry name" value="Thioesterase"/>
    <property type="match status" value="1"/>
</dbReference>
<keyword evidence="4" id="KW-1185">Reference proteome</keyword>
<organism evidence="3 4">
    <name type="scientific">Aquipseudomonas alcaligenes</name>
    <name type="common">Pseudomonas alcaligenes</name>
    <dbReference type="NCBI Taxonomy" id="43263"/>
    <lineage>
        <taxon>Bacteria</taxon>
        <taxon>Pseudomonadati</taxon>
        <taxon>Pseudomonadota</taxon>
        <taxon>Gammaproteobacteria</taxon>
        <taxon>Pseudomonadales</taxon>
        <taxon>Pseudomonadaceae</taxon>
        <taxon>Aquipseudomonas</taxon>
    </lineage>
</organism>
<gene>
    <name evidence="3" type="ORF">A9179_10655</name>
</gene>
<accession>A0ABR7RZH9</accession>
<dbReference type="PANTHER" id="PTHR11487">
    <property type="entry name" value="THIOESTERASE"/>
    <property type="match status" value="1"/>
</dbReference>
<comment type="similarity">
    <text evidence="1">Belongs to the thioesterase family.</text>
</comment>